<protein>
    <recommendedName>
        <fullName evidence="3">BEN domain-containing protein</fullName>
    </recommendedName>
</protein>
<evidence type="ECO:0008006" key="3">
    <source>
        <dbReference type="Google" id="ProtNLM"/>
    </source>
</evidence>
<reference evidence="1" key="1">
    <citation type="submission" date="2019-08" db="EMBL/GenBank/DDBJ databases">
        <title>The improved chromosome-level genome for the pearl oyster Pinctada fucata martensii using PacBio sequencing and Hi-C.</title>
        <authorList>
            <person name="Zheng Z."/>
        </authorList>
    </citation>
    <scope>NUCLEOTIDE SEQUENCE</scope>
    <source>
        <strain evidence="1">ZZ-2019</strain>
        <tissue evidence="1">Adductor muscle</tissue>
    </source>
</reference>
<dbReference type="EMBL" id="VSWD01000002">
    <property type="protein sequence ID" value="KAK3106843.1"/>
    <property type="molecule type" value="Genomic_DNA"/>
</dbReference>
<sequence length="547" mass="60000">METLSNTEKDVVNMQIQFHDVGQICMGTMTDSVIILEDGELEDMLKTARSKKGTHISTQTNDPTVSVMSTQTSLTTETQCTQTNAATEVQYSKTNDPTVSAMSTQTSLTTETQCTQTNAATEVQYSKTNDPTVSAMSTQTSLTTETQCTQTNAATEVQYSKTNDPTVSVMSTQTSLTTETQCTQTNAATEVQYSKTNDPTVSAMSTQTSLTTETQCTQTNAATEVQYSKTNDPTVSAMSTQTSLTTETQCTQTNAATEVQYSKTNDPTVSVMSTQTSLTTETQCTQSNCIERILGIEKKLDEILTLMQTFNRPLNVSDIVNWVSANTPNHTGAGVTIVPVTEAQSLPVITPIASCVSPIIESEELPVERDFTDDYPHISALPPLDPPSSPTVRRPLFSSPIEPQENRRPLTELTSHVNNVQSSQTSAISSQKLVELNCSKDDPLKEINDFNDISDGKYEFRIRRETLARLKSSSCSDGNFLWSVTRKIFRTDELVGKNFFGRKGRDPLSPRRVHALKHAYVDFCGSDYKAFTTAVCSINNGIRSLNR</sequence>
<keyword evidence="2" id="KW-1185">Reference proteome</keyword>
<evidence type="ECO:0000313" key="2">
    <source>
        <dbReference type="Proteomes" id="UP001186944"/>
    </source>
</evidence>
<dbReference type="Proteomes" id="UP001186944">
    <property type="component" value="Unassembled WGS sequence"/>
</dbReference>
<name>A0AA88YSL1_PINIB</name>
<organism evidence="1 2">
    <name type="scientific">Pinctada imbricata</name>
    <name type="common">Atlantic pearl-oyster</name>
    <name type="synonym">Pinctada martensii</name>
    <dbReference type="NCBI Taxonomy" id="66713"/>
    <lineage>
        <taxon>Eukaryota</taxon>
        <taxon>Metazoa</taxon>
        <taxon>Spiralia</taxon>
        <taxon>Lophotrochozoa</taxon>
        <taxon>Mollusca</taxon>
        <taxon>Bivalvia</taxon>
        <taxon>Autobranchia</taxon>
        <taxon>Pteriomorphia</taxon>
        <taxon>Pterioida</taxon>
        <taxon>Pterioidea</taxon>
        <taxon>Pteriidae</taxon>
        <taxon>Pinctada</taxon>
    </lineage>
</organism>
<dbReference type="AlphaFoldDB" id="A0AA88YSL1"/>
<comment type="caution">
    <text evidence="1">The sequence shown here is derived from an EMBL/GenBank/DDBJ whole genome shotgun (WGS) entry which is preliminary data.</text>
</comment>
<proteinExistence type="predicted"/>
<evidence type="ECO:0000313" key="1">
    <source>
        <dbReference type="EMBL" id="KAK3106843.1"/>
    </source>
</evidence>
<accession>A0AA88YSL1</accession>
<gene>
    <name evidence="1" type="ORF">FSP39_001050</name>
</gene>